<evidence type="ECO:0000256" key="6">
    <source>
        <dbReference type="SAM" id="SignalP"/>
    </source>
</evidence>
<dbReference type="InterPro" id="IPR036881">
    <property type="entry name" value="Glyco_hydro_3_C_sf"/>
</dbReference>
<feature type="signal peptide" evidence="6">
    <location>
        <begin position="1"/>
        <end position="19"/>
    </location>
</feature>
<dbReference type="InterPro" id="IPR036962">
    <property type="entry name" value="Glyco_hydro_3_N_sf"/>
</dbReference>
<evidence type="ECO:0000256" key="4">
    <source>
        <dbReference type="ARBA" id="ARBA00022801"/>
    </source>
</evidence>
<dbReference type="PANTHER" id="PTHR30480:SF13">
    <property type="entry name" value="BETA-HEXOSAMINIDASE"/>
    <property type="match status" value="1"/>
</dbReference>
<dbReference type="SUPFAM" id="SSF52279">
    <property type="entry name" value="Beta-D-glucan exohydrolase, C-terminal domain"/>
    <property type="match status" value="1"/>
</dbReference>
<feature type="domain" description="Beta-lactamase-related" evidence="7">
    <location>
        <begin position="586"/>
        <end position="971"/>
    </location>
</feature>
<dbReference type="AlphaFoldDB" id="A0A3D8HIQ1"/>
<dbReference type="Gene3D" id="3.40.710.10">
    <property type="entry name" value="DD-peptidase/beta-lactamase superfamily"/>
    <property type="match status" value="1"/>
</dbReference>
<dbReference type="Gene3D" id="3.20.20.300">
    <property type="entry name" value="Glycoside hydrolase, family 3, N-terminal domain"/>
    <property type="match status" value="1"/>
</dbReference>
<evidence type="ECO:0000256" key="3">
    <source>
        <dbReference type="ARBA" id="ARBA00012663"/>
    </source>
</evidence>
<proteinExistence type="inferred from homology"/>
<comment type="similarity">
    <text evidence="2">Belongs to the glycosyl hydrolase 3 family.</text>
</comment>
<comment type="caution">
    <text evidence="10">The sequence shown here is derived from an EMBL/GenBank/DDBJ whole genome shotgun (WGS) entry which is preliminary data.</text>
</comment>
<comment type="catalytic activity">
    <reaction evidence="1">
        <text>Hydrolysis of terminal non-reducing N-acetyl-D-hexosamine residues in N-acetyl-beta-D-hexosaminides.</text>
        <dbReference type="EC" id="3.2.1.52"/>
    </reaction>
</comment>
<evidence type="ECO:0000259" key="7">
    <source>
        <dbReference type="Pfam" id="PF00144"/>
    </source>
</evidence>
<dbReference type="EMBL" id="QREV01000003">
    <property type="protein sequence ID" value="RDU50798.1"/>
    <property type="molecule type" value="Genomic_DNA"/>
</dbReference>
<keyword evidence="12" id="KW-1185">Reference proteome</keyword>
<accession>A0A3D8HIQ1</accession>
<evidence type="ECO:0000256" key="2">
    <source>
        <dbReference type="ARBA" id="ARBA00005336"/>
    </source>
</evidence>
<keyword evidence="5" id="KW-0326">Glycosidase</keyword>
<feature type="chain" id="PRO_5017602982" description="beta-N-acetylhexosaminidase" evidence="6">
    <location>
        <begin position="20"/>
        <end position="996"/>
    </location>
</feature>
<dbReference type="GO" id="GO:0009254">
    <property type="term" value="P:peptidoglycan turnover"/>
    <property type="evidence" value="ECO:0007669"/>
    <property type="project" value="TreeGrafter"/>
</dbReference>
<dbReference type="Pfam" id="PF00144">
    <property type="entry name" value="Beta-lactamase"/>
    <property type="match status" value="1"/>
</dbReference>
<reference evidence="9 12" key="2">
    <citation type="submission" date="2020-08" db="EMBL/GenBank/DDBJ databases">
        <title>Genome public.</title>
        <authorList>
            <person name="Liu C."/>
            <person name="Sun Q."/>
        </authorList>
    </citation>
    <scope>NUCLEOTIDE SEQUENCE [LARGE SCALE GENOMIC DNA]</scope>
    <source>
        <strain evidence="9 12">426_9</strain>
    </source>
</reference>
<evidence type="ECO:0000259" key="8">
    <source>
        <dbReference type="Pfam" id="PF00933"/>
    </source>
</evidence>
<gene>
    <name evidence="10" type="ORF">DWU89_02060</name>
    <name evidence="9" type="ORF">H8784_02035</name>
</gene>
<dbReference type="PRINTS" id="PR00133">
    <property type="entry name" value="GLHYDRLASE3"/>
</dbReference>
<dbReference type="InterPro" id="IPR017853">
    <property type="entry name" value="GH"/>
</dbReference>
<feature type="domain" description="Glycoside hydrolase family 3 N-terminal" evidence="8">
    <location>
        <begin position="48"/>
        <end position="360"/>
    </location>
</feature>
<evidence type="ECO:0000313" key="9">
    <source>
        <dbReference type="EMBL" id="MBC8600497.1"/>
    </source>
</evidence>
<dbReference type="InterPro" id="IPR001764">
    <property type="entry name" value="Glyco_hydro_3_N"/>
</dbReference>
<protein>
    <recommendedName>
        <fullName evidence="3">beta-N-acetylhexosaminidase</fullName>
        <ecNumber evidence="3">3.2.1.52</ecNumber>
    </recommendedName>
</protein>
<dbReference type="InterPro" id="IPR050226">
    <property type="entry name" value="NagZ_Beta-hexosaminidase"/>
</dbReference>
<keyword evidence="4 10" id="KW-0378">Hydrolase</keyword>
<evidence type="ECO:0000313" key="10">
    <source>
        <dbReference type="EMBL" id="RDU50798.1"/>
    </source>
</evidence>
<dbReference type="GO" id="GO:0005975">
    <property type="term" value="P:carbohydrate metabolic process"/>
    <property type="evidence" value="ECO:0007669"/>
    <property type="project" value="InterPro"/>
</dbReference>
<evidence type="ECO:0000256" key="1">
    <source>
        <dbReference type="ARBA" id="ARBA00001231"/>
    </source>
</evidence>
<dbReference type="SUPFAM" id="SSF56601">
    <property type="entry name" value="beta-lactamase/transpeptidase-like"/>
    <property type="match status" value="1"/>
</dbReference>
<dbReference type="RefSeq" id="WP_115498020.1">
    <property type="nucleotide sequence ID" value="NZ_JACRTI010000003.1"/>
</dbReference>
<dbReference type="EC" id="3.2.1.52" evidence="3"/>
<dbReference type="Pfam" id="PF00933">
    <property type="entry name" value="Glyco_hydro_3"/>
    <property type="match status" value="1"/>
</dbReference>
<dbReference type="GO" id="GO:0004563">
    <property type="term" value="F:beta-N-acetylhexosaminidase activity"/>
    <property type="evidence" value="ECO:0007669"/>
    <property type="project" value="UniProtKB-EC"/>
</dbReference>
<name>A0A3D8HIQ1_9BACT</name>
<dbReference type="PANTHER" id="PTHR30480">
    <property type="entry name" value="BETA-HEXOSAMINIDASE-RELATED"/>
    <property type="match status" value="1"/>
</dbReference>
<organism evidence="10 11">
    <name type="scientific">Parabacteroides acidifaciens</name>
    <dbReference type="NCBI Taxonomy" id="2290935"/>
    <lineage>
        <taxon>Bacteria</taxon>
        <taxon>Pseudomonadati</taxon>
        <taxon>Bacteroidota</taxon>
        <taxon>Bacteroidia</taxon>
        <taxon>Bacteroidales</taxon>
        <taxon>Tannerellaceae</taxon>
        <taxon>Parabacteroides</taxon>
    </lineage>
</organism>
<dbReference type="Gene3D" id="3.40.50.1700">
    <property type="entry name" value="Glycoside hydrolase family 3 C-terminal domain"/>
    <property type="match status" value="1"/>
</dbReference>
<dbReference type="Proteomes" id="UP000256321">
    <property type="component" value="Unassembled WGS sequence"/>
</dbReference>
<dbReference type="EMBL" id="JACRTI010000003">
    <property type="protein sequence ID" value="MBC8600497.1"/>
    <property type="molecule type" value="Genomic_DNA"/>
</dbReference>
<sequence length="996" mass="110348">MKKIYILLFSCVTFLSALAQTTPNLYRAADQAKMNHWVDSVFDAMSYDERIGQLFMVIANPKSDTRNMQRLMRYVNEVKIGGILFHKGDPVTQAEVTNRLQKASRIPMLVSLDGEWGLSMRLSGTTRFPKNMMLGAIEDNSLITEYGKEVARQCKEMGIHINFAPDMDVNSNTDNPVIGLRSFGENPNAVADKGLAYARGLEGQGIISVSKHFPGHGDTNEDSHYTLPAVHHDRARLDSVELLPFKRYIYDGYAGVMTGHLYVPALDKARNKPVSMSRAVVTDLLQKDLGFRGLCFTDALAMKGASTRKSDNPSVMALLAGNDILLAPAAPINDFAAVKDALEEGILDREEVEAKIIKILQYKYIAGLNNYRPVETKGLSARLNTPHAAWLAAKLNAEAITLMKNEGDIVPLKQLDKKKIAALSIGDDTGNEFQKMLSRYDSVACFSIGRNATAQQVQNVYRKLEKYDVIICGVHTVRIPESLALRQLAEKKELVYAFFTLPYFCKEYKASILKAKAVVMAYEGTPLAQEYAAQVIFGGIAAKGKLPVSIPTLYQAGTGIFTEKTRLGYHEPEEVGASPERLDVIASIVEDGLEQKAFPGCQVLVAKDGMIIYDKSFGYFSYDGKQPVEGNSVYDLASSSKAAGTLLAVMKAYDEKKFTLNNKISDFVPELKDSDKKNLLIKELLYHQSGLTPTINFYLKAIDKDSYKGSLYSGAKNATHPVRFDAKTYVRNDFSFLPDLVSNKKKPGFTTEVARGMYLHDSFKDTIIQEIKDSRLGVRGKYKYSCINFILLKMMVEKQTGQPMDRLLHDQFFSRLGAWHTTYNPLHVMDTACIVPTENDQFVRRQLLRGYVHDEAAAFQGGVSGNAGLFSNADDLAKVLQLYLNQGTYGGEQYLSPETARLFTQSKSPTCRRGLGFDKPAPGAGKGSPCGSLAPASVYGHTGFTGTCFWVDPDNNLLYIFLSNRVNPTRANNKLSSLEIRTRIQDAIYKAINGGK</sequence>
<evidence type="ECO:0000256" key="5">
    <source>
        <dbReference type="ARBA" id="ARBA00023295"/>
    </source>
</evidence>
<dbReference type="InterPro" id="IPR012338">
    <property type="entry name" value="Beta-lactam/transpept-like"/>
</dbReference>
<dbReference type="InterPro" id="IPR001466">
    <property type="entry name" value="Beta-lactam-related"/>
</dbReference>
<dbReference type="Proteomes" id="UP000629596">
    <property type="component" value="Unassembled WGS sequence"/>
</dbReference>
<reference evidence="10 11" key="1">
    <citation type="submission" date="2018-07" db="EMBL/GenBank/DDBJ databases">
        <title>Parabacteroides acidifaciens nov. sp., isolated from human feces.</title>
        <authorList>
            <person name="Wang Y.J."/>
        </authorList>
    </citation>
    <scope>NUCLEOTIDE SEQUENCE [LARGE SCALE GENOMIC DNA]</scope>
    <source>
        <strain evidence="10 11">426-9</strain>
    </source>
</reference>
<dbReference type="SUPFAM" id="SSF51445">
    <property type="entry name" value="(Trans)glycosidases"/>
    <property type="match status" value="1"/>
</dbReference>
<evidence type="ECO:0000313" key="12">
    <source>
        <dbReference type="Proteomes" id="UP000629596"/>
    </source>
</evidence>
<evidence type="ECO:0000313" key="11">
    <source>
        <dbReference type="Proteomes" id="UP000256321"/>
    </source>
</evidence>
<keyword evidence="6" id="KW-0732">Signal</keyword>